<comment type="similarity">
    <text evidence="1">Belongs to the 'phage' integrase family.</text>
</comment>
<dbReference type="EMBL" id="BKAD01000039">
    <property type="protein sequence ID" value="GEP31875.1"/>
    <property type="molecule type" value="Genomic_DNA"/>
</dbReference>
<accession>A0A512LBL3</accession>
<keyword evidence="2" id="KW-0229">DNA integration</keyword>
<gene>
    <name evidence="7" type="ORF">TPL01_30130</name>
</gene>
<dbReference type="AlphaFoldDB" id="A0A512LBL3"/>
<proteinExistence type="inferred from homology"/>
<protein>
    <recommendedName>
        <fullName evidence="6">Core-binding (CB) domain-containing protein</fullName>
    </recommendedName>
</protein>
<dbReference type="PANTHER" id="PTHR30629">
    <property type="entry name" value="PROPHAGE INTEGRASE"/>
    <property type="match status" value="1"/>
</dbReference>
<sequence length="147" mass="16528">MTLSVARNKRYEARKLLSNDVDPAMLKQVTKRASRVSAENSFEAIAREWYAKFSGEWVPSHGEKIIRRLERDLFPWIGKRPIAEITAPELLAVLRRIENRGALDTAHRAHQNCGQVFRYAIATGRAERDPSPDLRGALPPAGYSGSS</sequence>
<dbReference type="SUPFAM" id="SSF56349">
    <property type="entry name" value="DNA breaking-rejoining enzymes"/>
    <property type="match status" value="1"/>
</dbReference>
<dbReference type="GO" id="GO:0003677">
    <property type="term" value="F:DNA binding"/>
    <property type="evidence" value="ECO:0007669"/>
    <property type="project" value="UniProtKB-UniRule"/>
</dbReference>
<dbReference type="Proteomes" id="UP000321337">
    <property type="component" value="Unassembled WGS sequence"/>
</dbReference>
<keyword evidence="3 4" id="KW-0238">DNA-binding</keyword>
<dbReference type="InterPro" id="IPR050808">
    <property type="entry name" value="Phage_Integrase"/>
</dbReference>
<dbReference type="OrthoDB" id="9775880at2"/>
<dbReference type="GO" id="GO:0015074">
    <property type="term" value="P:DNA integration"/>
    <property type="evidence" value="ECO:0007669"/>
    <property type="project" value="UniProtKB-KW"/>
</dbReference>
<dbReference type="InterPro" id="IPR011010">
    <property type="entry name" value="DNA_brk_join_enz"/>
</dbReference>
<evidence type="ECO:0000313" key="7">
    <source>
        <dbReference type="EMBL" id="GEP31875.1"/>
    </source>
</evidence>
<name>A0A512LBL3_9PROT</name>
<comment type="caution">
    <text evidence="7">The sequence shown here is derived from an EMBL/GenBank/DDBJ whole genome shotgun (WGS) entry which is preliminary data.</text>
</comment>
<evidence type="ECO:0000256" key="5">
    <source>
        <dbReference type="SAM" id="MobiDB-lite"/>
    </source>
</evidence>
<dbReference type="InterPro" id="IPR044068">
    <property type="entry name" value="CB"/>
</dbReference>
<organism evidence="7 8">
    <name type="scientific">Sulfuriferula plumbiphila</name>
    <dbReference type="NCBI Taxonomy" id="171865"/>
    <lineage>
        <taxon>Bacteria</taxon>
        <taxon>Pseudomonadati</taxon>
        <taxon>Pseudomonadota</taxon>
        <taxon>Betaproteobacteria</taxon>
        <taxon>Nitrosomonadales</taxon>
        <taxon>Sulfuricellaceae</taxon>
        <taxon>Sulfuriferula</taxon>
    </lineage>
</organism>
<evidence type="ECO:0000256" key="4">
    <source>
        <dbReference type="PROSITE-ProRule" id="PRU01248"/>
    </source>
</evidence>
<dbReference type="InterPro" id="IPR053876">
    <property type="entry name" value="Phage_int_M"/>
</dbReference>
<dbReference type="RefSeq" id="WP_147074831.1">
    <property type="nucleotide sequence ID" value="NZ_AP021884.1"/>
</dbReference>
<dbReference type="InterPro" id="IPR010998">
    <property type="entry name" value="Integrase_recombinase_N"/>
</dbReference>
<evidence type="ECO:0000256" key="3">
    <source>
        <dbReference type="ARBA" id="ARBA00023125"/>
    </source>
</evidence>
<evidence type="ECO:0000256" key="2">
    <source>
        <dbReference type="ARBA" id="ARBA00022908"/>
    </source>
</evidence>
<evidence type="ECO:0000313" key="8">
    <source>
        <dbReference type="Proteomes" id="UP000321337"/>
    </source>
</evidence>
<dbReference type="Pfam" id="PF22022">
    <property type="entry name" value="Phage_int_M"/>
    <property type="match status" value="1"/>
</dbReference>
<dbReference type="Gene3D" id="1.10.150.130">
    <property type="match status" value="1"/>
</dbReference>
<dbReference type="PANTHER" id="PTHR30629:SF2">
    <property type="entry name" value="PROPHAGE INTEGRASE INTS-RELATED"/>
    <property type="match status" value="1"/>
</dbReference>
<dbReference type="PROSITE" id="PS51900">
    <property type="entry name" value="CB"/>
    <property type="match status" value="1"/>
</dbReference>
<evidence type="ECO:0000259" key="6">
    <source>
        <dbReference type="PROSITE" id="PS51900"/>
    </source>
</evidence>
<reference evidence="7 8" key="1">
    <citation type="submission" date="2019-07" db="EMBL/GenBank/DDBJ databases">
        <title>Whole genome shotgun sequence of Thiobacillus plumbophilus NBRC 107929.</title>
        <authorList>
            <person name="Hosoyama A."/>
            <person name="Uohara A."/>
            <person name="Ohji S."/>
            <person name="Ichikawa N."/>
        </authorList>
    </citation>
    <scope>NUCLEOTIDE SEQUENCE [LARGE SCALE GENOMIC DNA]</scope>
    <source>
        <strain evidence="7 8">NBRC 107929</strain>
    </source>
</reference>
<feature type="region of interest" description="Disordered" evidence="5">
    <location>
        <begin position="127"/>
        <end position="147"/>
    </location>
</feature>
<evidence type="ECO:0000256" key="1">
    <source>
        <dbReference type="ARBA" id="ARBA00008857"/>
    </source>
</evidence>
<keyword evidence="8" id="KW-1185">Reference proteome</keyword>
<feature type="domain" description="Core-binding (CB)" evidence="6">
    <location>
        <begin position="40"/>
        <end position="121"/>
    </location>
</feature>